<evidence type="ECO:0000256" key="8">
    <source>
        <dbReference type="ARBA" id="ARBA00022679"/>
    </source>
</evidence>
<comment type="similarity">
    <text evidence="14 16">Belongs to the type III pantothenate kinase family.</text>
</comment>
<evidence type="ECO:0000256" key="4">
    <source>
        <dbReference type="ARBA" id="ARBA00005225"/>
    </source>
</evidence>
<comment type="catalytic activity">
    <reaction evidence="1 16">
        <text>(R)-pantothenate + ATP = (R)-4'-phosphopantothenate + ADP + H(+)</text>
        <dbReference type="Rhea" id="RHEA:16373"/>
        <dbReference type="ChEBI" id="CHEBI:10986"/>
        <dbReference type="ChEBI" id="CHEBI:15378"/>
        <dbReference type="ChEBI" id="CHEBI:29032"/>
        <dbReference type="ChEBI" id="CHEBI:30616"/>
        <dbReference type="ChEBI" id="CHEBI:456216"/>
        <dbReference type="EC" id="2.7.1.33"/>
    </reaction>
</comment>
<evidence type="ECO:0000313" key="18">
    <source>
        <dbReference type="Proteomes" id="UP000031599"/>
    </source>
</evidence>
<evidence type="ECO:0000256" key="5">
    <source>
        <dbReference type="ARBA" id="ARBA00011738"/>
    </source>
</evidence>
<feature type="binding site" evidence="16">
    <location>
        <position position="146"/>
    </location>
    <ligand>
        <name>K(+)</name>
        <dbReference type="ChEBI" id="CHEBI:29103"/>
    </ligand>
</feature>
<comment type="cofactor">
    <cofactor evidence="16">
        <name>NH4(+)</name>
        <dbReference type="ChEBI" id="CHEBI:28938"/>
    </cofactor>
    <cofactor evidence="16">
        <name>K(+)</name>
        <dbReference type="ChEBI" id="CHEBI:29103"/>
    </cofactor>
    <text evidence="16">A monovalent cation. Ammonium or potassium.</text>
</comment>
<evidence type="ECO:0000313" key="17">
    <source>
        <dbReference type="EMBL" id="KIG16124.1"/>
    </source>
</evidence>
<evidence type="ECO:0000256" key="3">
    <source>
        <dbReference type="ARBA" id="ARBA00004496"/>
    </source>
</evidence>
<dbReference type="EC" id="2.7.1.33" evidence="6 16"/>
<keyword evidence="10 16" id="KW-0418">Kinase</keyword>
<keyword evidence="12 16" id="KW-0630">Potassium</keyword>
<dbReference type="NCBIfam" id="NF009855">
    <property type="entry name" value="PRK13321.1"/>
    <property type="match status" value="1"/>
</dbReference>
<keyword evidence="7 16" id="KW-0963">Cytoplasm</keyword>
<keyword evidence="13 16" id="KW-0173">Coenzyme A biosynthesis</keyword>
<proteinExistence type="inferred from homology"/>
<dbReference type="GO" id="GO:0004594">
    <property type="term" value="F:pantothenate kinase activity"/>
    <property type="evidence" value="ECO:0007669"/>
    <property type="project" value="UniProtKB-UniRule"/>
</dbReference>
<dbReference type="InterPro" id="IPR004619">
    <property type="entry name" value="Type_III_PanK"/>
</dbReference>
<evidence type="ECO:0000256" key="11">
    <source>
        <dbReference type="ARBA" id="ARBA00022840"/>
    </source>
</evidence>
<sequence length="275" mass="29063">MMLLAIDVGNSNSSIGVFEGERLRCELRLATHRDWTRDEFAIKLERALALQGMDFEGIDGAVLASVVPPVTEPIVAALARYVGVEALVVTPMLDTGMPVLYEPAQDVGADRIVAAIAAHERYARIDPGPGGVPGAGQTNTAIIIVDFGTATTFDVVSPTPEYLGGVIAPGVGISADALFRRAAKLPRVDVAKPASVVGRNTVGAIQSGLFYGYVGLVEGVLARIRGELSWEARVIATGGLARKVAHETASIDIVDDNLMLEGLRLLHLRKRKSGS</sequence>
<feature type="binding site" evidence="16">
    <location>
        <position position="149"/>
    </location>
    <ligand>
        <name>ATP</name>
        <dbReference type="ChEBI" id="CHEBI:30616"/>
    </ligand>
</feature>
<keyword evidence="16" id="KW-0479">Metal-binding</keyword>
<dbReference type="PANTHER" id="PTHR34265">
    <property type="entry name" value="TYPE III PANTOTHENATE KINASE"/>
    <property type="match status" value="1"/>
</dbReference>
<feature type="binding site" evidence="16">
    <location>
        <position position="201"/>
    </location>
    <ligand>
        <name>substrate</name>
    </ligand>
</feature>
<dbReference type="Pfam" id="PF03309">
    <property type="entry name" value="Pan_kinase"/>
    <property type="match status" value="1"/>
</dbReference>
<gene>
    <name evidence="16" type="primary">coaX</name>
    <name evidence="17" type="ORF">DB30_04996</name>
</gene>
<evidence type="ECO:0000256" key="14">
    <source>
        <dbReference type="ARBA" id="ARBA00038036"/>
    </source>
</evidence>
<evidence type="ECO:0000256" key="7">
    <source>
        <dbReference type="ARBA" id="ARBA00022490"/>
    </source>
</evidence>
<reference evidence="17 18" key="1">
    <citation type="submission" date="2014-12" db="EMBL/GenBank/DDBJ databases">
        <title>Genome assembly of Enhygromyxa salina DSM 15201.</title>
        <authorList>
            <person name="Sharma G."/>
            <person name="Subramanian S."/>
        </authorList>
    </citation>
    <scope>NUCLEOTIDE SEQUENCE [LARGE SCALE GENOMIC DNA]</scope>
    <source>
        <strain evidence="17 18">DSM 15201</strain>
    </source>
</reference>
<feature type="binding site" evidence="16">
    <location>
        <begin position="7"/>
        <end position="14"/>
    </location>
    <ligand>
        <name>ATP</name>
        <dbReference type="ChEBI" id="CHEBI:30616"/>
    </ligand>
</feature>
<evidence type="ECO:0000256" key="6">
    <source>
        <dbReference type="ARBA" id="ARBA00012102"/>
    </source>
</evidence>
<dbReference type="GO" id="GO:0005737">
    <property type="term" value="C:cytoplasm"/>
    <property type="evidence" value="ECO:0007669"/>
    <property type="project" value="UniProtKB-SubCell"/>
</dbReference>
<comment type="pathway">
    <text evidence="4 16">Cofactor biosynthesis; coenzyme A biosynthesis; CoA from (R)-pantothenate: step 1/5.</text>
</comment>
<dbReference type="InterPro" id="IPR043129">
    <property type="entry name" value="ATPase_NBD"/>
</dbReference>
<comment type="caution">
    <text evidence="17">The sequence shown here is derived from an EMBL/GenBank/DDBJ whole genome shotgun (WGS) entry which is preliminary data.</text>
</comment>
<keyword evidence="8 16" id="KW-0808">Transferase</keyword>
<keyword evidence="11 16" id="KW-0067">ATP-binding</keyword>
<evidence type="ECO:0000256" key="2">
    <source>
        <dbReference type="ARBA" id="ARBA00001958"/>
    </source>
</evidence>
<comment type="function">
    <text evidence="16">Catalyzes the phosphorylation of pantothenate (Pan), the first step in CoA biosynthesis.</text>
</comment>
<dbReference type="AlphaFoldDB" id="A0A0C1ZEM7"/>
<dbReference type="Gene3D" id="3.30.420.40">
    <property type="match status" value="2"/>
</dbReference>
<evidence type="ECO:0000256" key="13">
    <source>
        <dbReference type="ARBA" id="ARBA00022993"/>
    </source>
</evidence>
<evidence type="ECO:0000256" key="1">
    <source>
        <dbReference type="ARBA" id="ARBA00001206"/>
    </source>
</evidence>
<dbReference type="SUPFAM" id="SSF53067">
    <property type="entry name" value="Actin-like ATPase domain"/>
    <property type="match status" value="2"/>
</dbReference>
<evidence type="ECO:0000256" key="10">
    <source>
        <dbReference type="ARBA" id="ARBA00022777"/>
    </source>
</evidence>
<feature type="binding site" evidence="16">
    <location>
        <position position="101"/>
    </location>
    <ligand>
        <name>substrate</name>
    </ligand>
</feature>
<dbReference type="NCBIfam" id="TIGR00671">
    <property type="entry name" value="baf"/>
    <property type="match status" value="2"/>
</dbReference>
<feature type="active site" description="Proton acceptor" evidence="16">
    <location>
        <position position="110"/>
    </location>
</feature>
<comment type="subcellular location">
    <subcellularLocation>
        <location evidence="3 16">Cytoplasm</location>
    </subcellularLocation>
</comment>
<name>A0A0C1ZEM7_9BACT</name>
<accession>A0A0C1ZEM7</accession>
<dbReference type="GO" id="GO:0005524">
    <property type="term" value="F:ATP binding"/>
    <property type="evidence" value="ECO:0007669"/>
    <property type="project" value="UniProtKB-UniRule"/>
</dbReference>
<feature type="binding site" evidence="16">
    <location>
        <begin position="108"/>
        <end position="111"/>
    </location>
    <ligand>
        <name>substrate</name>
    </ligand>
</feature>
<comment type="subunit">
    <text evidence="5 16">Homodimer.</text>
</comment>
<comment type="cofactor">
    <cofactor evidence="2">
        <name>K(+)</name>
        <dbReference type="ChEBI" id="CHEBI:29103"/>
    </cofactor>
</comment>
<protein>
    <recommendedName>
        <fullName evidence="15 16">Type III pantothenate kinase</fullName>
        <ecNumber evidence="6 16">2.7.1.33</ecNumber>
    </recommendedName>
    <alternativeName>
        <fullName evidence="16">PanK-III</fullName>
    </alternativeName>
    <alternativeName>
        <fullName evidence="16">Pantothenic acid kinase</fullName>
    </alternativeName>
</protein>
<keyword evidence="9 16" id="KW-0547">Nucleotide-binding</keyword>
<organism evidence="17 18">
    <name type="scientific">Enhygromyxa salina</name>
    <dbReference type="NCBI Taxonomy" id="215803"/>
    <lineage>
        <taxon>Bacteria</taxon>
        <taxon>Pseudomonadati</taxon>
        <taxon>Myxococcota</taxon>
        <taxon>Polyangia</taxon>
        <taxon>Nannocystales</taxon>
        <taxon>Nannocystaceae</taxon>
        <taxon>Enhygromyxa</taxon>
    </lineage>
</organism>
<evidence type="ECO:0000256" key="12">
    <source>
        <dbReference type="ARBA" id="ARBA00022958"/>
    </source>
</evidence>
<dbReference type="PANTHER" id="PTHR34265:SF1">
    <property type="entry name" value="TYPE III PANTOTHENATE KINASE"/>
    <property type="match status" value="1"/>
</dbReference>
<evidence type="ECO:0000256" key="9">
    <source>
        <dbReference type="ARBA" id="ARBA00022741"/>
    </source>
</evidence>
<dbReference type="GO" id="GO:0015937">
    <property type="term" value="P:coenzyme A biosynthetic process"/>
    <property type="evidence" value="ECO:0007669"/>
    <property type="project" value="UniProtKB-UniRule"/>
</dbReference>
<dbReference type="EMBL" id="JMCC02000043">
    <property type="protein sequence ID" value="KIG16124.1"/>
    <property type="molecule type" value="Genomic_DNA"/>
</dbReference>
<evidence type="ECO:0000256" key="15">
    <source>
        <dbReference type="ARBA" id="ARBA00040883"/>
    </source>
</evidence>
<dbReference type="Proteomes" id="UP000031599">
    <property type="component" value="Unassembled WGS sequence"/>
</dbReference>
<dbReference type="CDD" id="cd24015">
    <property type="entry name" value="ASKHA_NBD_PanK-III"/>
    <property type="match status" value="1"/>
</dbReference>
<dbReference type="GO" id="GO:0046872">
    <property type="term" value="F:metal ion binding"/>
    <property type="evidence" value="ECO:0007669"/>
    <property type="project" value="UniProtKB-KW"/>
</dbReference>
<dbReference type="UniPathway" id="UPA00241">
    <property type="reaction ID" value="UER00352"/>
</dbReference>
<evidence type="ECO:0000256" key="16">
    <source>
        <dbReference type="HAMAP-Rule" id="MF_01274"/>
    </source>
</evidence>
<dbReference type="HAMAP" id="MF_01274">
    <property type="entry name" value="Pantothen_kinase_3"/>
    <property type="match status" value="1"/>
</dbReference>